<protein>
    <recommendedName>
        <fullName evidence="4">DUF4840 domain-containing protein</fullName>
    </recommendedName>
</protein>
<organism evidence="2 3">
    <name type="scientific">Dokdonia ponticola</name>
    <dbReference type="NCBI Taxonomy" id="2041041"/>
    <lineage>
        <taxon>Bacteria</taxon>
        <taxon>Pseudomonadati</taxon>
        <taxon>Bacteroidota</taxon>
        <taxon>Flavobacteriia</taxon>
        <taxon>Flavobacteriales</taxon>
        <taxon>Flavobacteriaceae</taxon>
        <taxon>Dokdonia</taxon>
    </lineage>
</organism>
<evidence type="ECO:0000313" key="2">
    <source>
        <dbReference type="EMBL" id="MFC4634707.1"/>
    </source>
</evidence>
<keyword evidence="3" id="KW-1185">Reference proteome</keyword>
<accession>A0ABV9HY03</accession>
<dbReference type="RefSeq" id="WP_379979229.1">
    <property type="nucleotide sequence ID" value="NZ_JBHSFV010000007.1"/>
</dbReference>
<gene>
    <name evidence="2" type="ORF">ACFO3O_12360</name>
</gene>
<sequence length="211" mass="23682">MKFSNFMIPLSMMALLLVNCKGEHTNNQDDGNNDPPTVVEAPDMIIPVEKGAELFANYRENRISLIEETENADLPEGQDPYLATTSVTFDFEELKQYMKYIDKEAKKSKTRIKGLRVYLGQYSDTKNEKHPRAETVFFNPTMVYKDNQEVSFAIQHQNGNSMAVPVGQILDYGKKPAGRTNLTLTVQDSITSLAGNHGGRRPPPATDEGDY</sequence>
<evidence type="ECO:0000313" key="3">
    <source>
        <dbReference type="Proteomes" id="UP001596043"/>
    </source>
</evidence>
<reference evidence="3" key="1">
    <citation type="journal article" date="2019" name="Int. J. Syst. Evol. Microbiol.">
        <title>The Global Catalogue of Microorganisms (GCM) 10K type strain sequencing project: providing services to taxonomists for standard genome sequencing and annotation.</title>
        <authorList>
            <consortium name="The Broad Institute Genomics Platform"/>
            <consortium name="The Broad Institute Genome Sequencing Center for Infectious Disease"/>
            <person name="Wu L."/>
            <person name="Ma J."/>
        </authorList>
    </citation>
    <scope>NUCLEOTIDE SEQUENCE [LARGE SCALE GENOMIC DNA]</scope>
    <source>
        <strain evidence="3">YJ-61-S</strain>
    </source>
</reference>
<comment type="caution">
    <text evidence="2">The sequence shown here is derived from an EMBL/GenBank/DDBJ whole genome shotgun (WGS) entry which is preliminary data.</text>
</comment>
<feature type="region of interest" description="Disordered" evidence="1">
    <location>
        <begin position="191"/>
        <end position="211"/>
    </location>
</feature>
<proteinExistence type="predicted"/>
<name>A0ABV9HY03_9FLAO</name>
<evidence type="ECO:0008006" key="4">
    <source>
        <dbReference type="Google" id="ProtNLM"/>
    </source>
</evidence>
<dbReference type="EMBL" id="JBHSFV010000007">
    <property type="protein sequence ID" value="MFC4634707.1"/>
    <property type="molecule type" value="Genomic_DNA"/>
</dbReference>
<evidence type="ECO:0000256" key="1">
    <source>
        <dbReference type="SAM" id="MobiDB-lite"/>
    </source>
</evidence>
<dbReference type="Proteomes" id="UP001596043">
    <property type="component" value="Unassembled WGS sequence"/>
</dbReference>